<proteinExistence type="predicted"/>
<evidence type="ECO:0000313" key="3">
    <source>
        <dbReference type="EMBL" id="MBB4948794.1"/>
    </source>
</evidence>
<reference evidence="3 4" key="1">
    <citation type="submission" date="2020-08" db="EMBL/GenBank/DDBJ databases">
        <title>Sequencing the genomes of 1000 actinobacteria strains.</title>
        <authorList>
            <person name="Klenk H.-P."/>
        </authorList>
    </citation>
    <scope>NUCLEOTIDE SEQUENCE [LARGE SCALE GENOMIC DNA]</scope>
    <source>
        <strain evidence="3 4">DSM 44786</strain>
    </source>
</reference>
<keyword evidence="2" id="KW-0812">Transmembrane</keyword>
<protein>
    <submittedName>
        <fullName evidence="3">Uncharacterized protein</fullName>
    </submittedName>
</protein>
<keyword evidence="2" id="KW-1133">Transmembrane helix</keyword>
<feature type="compositionally biased region" description="Low complexity" evidence="1">
    <location>
        <begin position="20"/>
        <end position="40"/>
    </location>
</feature>
<dbReference type="AlphaFoldDB" id="A0A7W7WJN4"/>
<gene>
    <name evidence="3" type="ORF">F4556_004329</name>
</gene>
<name>A0A7W7WJN4_9ACTN</name>
<evidence type="ECO:0000313" key="4">
    <source>
        <dbReference type="Proteomes" id="UP000573327"/>
    </source>
</evidence>
<evidence type="ECO:0000256" key="2">
    <source>
        <dbReference type="SAM" id="Phobius"/>
    </source>
</evidence>
<dbReference type="RefSeq" id="WP_184918673.1">
    <property type="nucleotide sequence ID" value="NZ_JACHJR010000001.1"/>
</dbReference>
<organism evidence="3 4">
    <name type="scientific">Kitasatospora gansuensis</name>
    <dbReference type="NCBI Taxonomy" id="258050"/>
    <lineage>
        <taxon>Bacteria</taxon>
        <taxon>Bacillati</taxon>
        <taxon>Actinomycetota</taxon>
        <taxon>Actinomycetes</taxon>
        <taxon>Kitasatosporales</taxon>
        <taxon>Streptomycetaceae</taxon>
        <taxon>Kitasatospora</taxon>
    </lineage>
</organism>
<keyword evidence="4" id="KW-1185">Reference proteome</keyword>
<accession>A0A7W7WJN4</accession>
<keyword evidence="2" id="KW-0472">Membrane</keyword>
<feature type="transmembrane region" description="Helical" evidence="2">
    <location>
        <begin position="105"/>
        <end position="131"/>
    </location>
</feature>
<sequence>MSSGDNTGERNPFAPPPADAPDQPWQPRAPQQPNGSSDGSGEPGGSGDSADGSSERDDRPQVPPPHPWSPGYQGGWSPQPQPAAPKFDPNDPVQRRSRYALSAGMGGLFCVVLGIPYVALLLGALAAYWGISALRSPRSNSAEGSAAQPGPQHNPQHGPQPVRPQTPAAIGGLVTGGVTILFVLASLGVTLYYQDYVSCVSEALTTQARDSCDNLAPDFLVNLYNQNR</sequence>
<feature type="region of interest" description="Disordered" evidence="1">
    <location>
        <begin position="139"/>
        <end position="167"/>
    </location>
</feature>
<feature type="region of interest" description="Disordered" evidence="1">
    <location>
        <begin position="1"/>
        <end position="92"/>
    </location>
</feature>
<dbReference type="Proteomes" id="UP000573327">
    <property type="component" value="Unassembled WGS sequence"/>
</dbReference>
<evidence type="ECO:0000256" key="1">
    <source>
        <dbReference type="SAM" id="MobiDB-lite"/>
    </source>
</evidence>
<dbReference type="EMBL" id="JACHJR010000001">
    <property type="protein sequence ID" value="MBB4948794.1"/>
    <property type="molecule type" value="Genomic_DNA"/>
</dbReference>
<comment type="caution">
    <text evidence="3">The sequence shown here is derived from an EMBL/GenBank/DDBJ whole genome shotgun (WGS) entry which is preliminary data.</text>
</comment>
<feature type="compositionally biased region" description="Low complexity" evidence="1">
    <location>
        <begin position="148"/>
        <end position="160"/>
    </location>
</feature>
<feature type="transmembrane region" description="Helical" evidence="2">
    <location>
        <begin position="168"/>
        <end position="193"/>
    </location>
</feature>